<proteinExistence type="predicted"/>
<protein>
    <recommendedName>
        <fullName evidence="3">Glycosyl transferase family 2</fullName>
    </recommendedName>
</protein>
<dbReference type="OrthoDB" id="5465469at2"/>
<name>A0A4R1R217_9FIRM</name>
<evidence type="ECO:0008006" key="3">
    <source>
        <dbReference type="Google" id="ProtNLM"/>
    </source>
</evidence>
<sequence>MIAFFYESVKKLKEENNPYWKYLYKVNKVLVNLLFPIGQRWKKAGGLDENSRIIVSLTTYPARAGSVWITIASLLQQTMPPYKVILWLAEEQFKDRRIKRNLERMQKRGLDVRFCGDLKSHKKYYYTMQEYPGYYILTADDDILYPEDHIEKLWRGHEKYPDTIICHWSHQIGIKDQKDFYPYNDWIDNAQEEPSYATLAVGCNGILYPPGSLPEAAFHKRTIMETAFYTDDLWLKCMEILNKRKTVNCNKTILIYFNRLSTKDRGLWNSNIGQEKRNDSSWSRLMELYPEVKAMLMEEALKTGK</sequence>
<dbReference type="CDD" id="cd00761">
    <property type="entry name" value="Glyco_tranf_GTA_type"/>
    <property type="match status" value="1"/>
</dbReference>
<comment type="caution">
    <text evidence="1">The sequence shown here is derived from an EMBL/GenBank/DDBJ whole genome shotgun (WGS) entry which is preliminary data.</text>
</comment>
<dbReference type="STRING" id="1469948.GCA_000732725_03731"/>
<evidence type="ECO:0000313" key="2">
    <source>
        <dbReference type="Proteomes" id="UP000295718"/>
    </source>
</evidence>
<keyword evidence="2" id="KW-1185">Reference proteome</keyword>
<gene>
    <name evidence="1" type="ORF">EDD76_104131</name>
</gene>
<reference evidence="1 2" key="1">
    <citation type="submission" date="2019-03" db="EMBL/GenBank/DDBJ databases">
        <title>Genomic Encyclopedia of Type Strains, Phase IV (KMG-IV): sequencing the most valuable type-strain genomes for metagenomic binning, comparative biology and taxonomic classification.</title>
        <authorList>
            <person name="Goeker M."/>
        </authorList>
    </citation>
    <scope>NUCLEOTIDE SEQUENCE [LARGE SCALE GENOMIC DNA]</scope>
    <source>
        <strain evidence="1 2">DSM 100556</strain>
    </source>
</reference>
<organism evidence="1 2">
    <name type="scientific">Kineothrix alysoides</name>
    <dbReference type="NCBI Taxonomy" id="1469948"/>
    <lineage>
        <taxon>Bacteria</taxon>
        <taxon>Bacillati</taxon>
        <taxon>Bacillota</taxon>
        <taxon>Clostridia</taxon>
        <taxon>Lachnospirales</taxon>
        <taxon>Lachnospiraceae</taxon>
        <taxon>Kineothrix</taxon>
    </lineage>
</organism>
<accession>A0A4R1R217</accession>
<dbReference type="Gene3D" id="3.90.550.10">
    <property type="entry name" value="Spore Coat Polysaccharide Biosynthesis Protein SpsA, Chain A"/>
    <property type="match status" value="1"/>
</dbReference>
<dbReference type="AlphaFoldDB" id="A0A4R1R217"/>
<evidence type="ECO:0000313" key="1">
    <source>
        <dbReference type="EMBL" id="TCL59394.1"/>
    </source>
</evidence>
<dbReference type="InterPro" id="IPR029044">
    <property type="entry name" value="Nucleotide-diphossugar_trans"/>
</dbReference>
<dbReference type="Proteomes" id="UP000295718">
    <property type="component" value="Unassembled WGS sequence"/>
</dbReference>
<dbReference type="RefSeq" id="WP_051869795.1">
    <property type="nucleotide sequence ID" value="NZ_JPNB01000002.1"/>
</dbReference>
<dbReference type="EMBL" id="SLUO01000004">
    <property type="protein sequence ID" value="TCL59394.1"/>
    <property type="molecule type" value="Genomic_DNA"/>
</dbReference>
<dbReference type="SUPFAM" id="SSF53448">
    <property type="entry name" value="Nucleotide-diphospho-sugar transferases"/>
    <property type="match status" value="1"/>
</dbReference>